<reference evidence="2 3" key="1">
    <citation type="submission" date="2023-12" db="EMBL/GenBank/DDBJ databases">
        <title>A high-quality genome assembly for Dillenia turbinata (Dilleniales).</title>
        <authorList>
            <person name="Chanderbali A."/>
        </authorList>
    </citation>
    <scope>NUCLEOTIDE SEQUENCE [LARGE SCALE GENOMIC DNA]</scope>
    <source>
        <strain evidence="2">LSX21</strain>
        <tissue evidence="2">Leaf</tissue>
    </source>
</reference>
<keyword evidence="3" id="KW-1185">Reference proteome</keyword>
<dbReference type="PANTHER" id="PTHR31134:SF1">
    <property type="entry name" value="TRANSMEMBRANE PROTEIN 128"/>
    <property type="match status" value="1"/>
</dbReference>
<evidence type="ECO:0000313" key="2">
    <source>
        <dbReference type="EMBL" id="KAK6945077.1"/>
    </source>
</evidence>
<feature type="transmembrane region" description="Helical" evidence="1">
    <location>
        <begin position="138"/>
        <end position="158"/>
    </location>
</feature>
<dbReference type="EMBL" id="JBAMMX010000003">
    <property type="protein sequence ID" value="KAK6945077.1"/>
    <property type="molecule type" value="Genomic_DNA"/>
</dbReference>
<keyword evidence="1 2" id="KW-0812">Transmembrane</keyword>
<dbReference type="PANTHER" id="PTHR31134">
    <property type="entry name" value="TRANSMEMBRANE PROTEIN 128"/>
    <property type="match status" value="1"/>
</dbReference>
<feature type="transmembrane region" description="Helical" evidence="1">
    <location>
        <begin position="55"/>
        <end position="75"/>
    </location>
</feature>
<keyword evidence="1" id="KW-1133">Transmembrane helix</keyword>
<dbReference type="AlphaFoldDB" id="A0AAN8ZPN6"/>
<keyword evidence="1" id="KW-0472">Membrane</keyword>
<dbReference type="Proteomes" id="UP001370490">
    <property type="component" value="Unassembled WGS sequence"/>
</dbReference>
<gene>
    <name evidence="2" type="ORF">RJ641_026179</name>
</gene>
<proteinExistence type="predicted"/>
<dbReference type="InterPro" id="IPR033579">
    <property type="entry name" value="TMEM128"/>
</dbReference>
<evidence type="ECO:0000313" key="3">
    <source>
        <dbReference type="Proteomes" id="UP001370490"/>
    </source>
</evidence>
<evidence type="ECO:0000256" key="1">
    <source>
        <dbReference type="SAM" id="Phobius"/>
    </source>
</evidence>
<organism evidence="2 3">
    <name type="scientific">Dillenia turbinata</name>
    <dbReference type="NCBI Taxonomy" id="194707"/>
    <lineage>
        <taxon>Eukaryota</taxon>
        <taxon>Viridiplantae</taxon>
        <taxon>Streptophyta</taxon>
        <taxon>Embryophyta</taxon>
        <taxon>Tracheophyta</taxon>
        <taxon>Spermatophyta</taxon>
        <taxon>Magnoliopsida</taxon>
        <taxon>eudicotyledons</taxon>
        <taxon>Gunneridae</taxon>
        <taxon>Pentapetalae</taxon>
        <taxon>Dilleniales</taxon>
        <taxon>Dilleniaceae</taxon>
        <taxon>Dillenia</taxon>
    </lineage>
</organism>
<dbReference type="Pfam" id="PF20479">
    <property type="entry name" value="TMEM128"/>
    <property type="match status" value="1"/>
</dbReference>
<comment type="caution">
    <text evidence="2">The sequence shown here is derived from an EMBL/GenBank/DDBJ whole genome shotgun (WGS) entry which is preliminary data.</text>
</comment>
<accession>A0AAN8ZPN6</accession>
<feature type="transmembrane region" description="Helical" evidence="1">
    <location>
        <begin position="96"/>
        <end position="118"/>
    </location>
</feature>
<protein>
    <submittedName>
        <fullName evidence="2">Transmembrane protein 128</fullName>
    </submittedName>
</protein>
<name>A0AAN8ZPN6_9MAGN</name>
<sequence>MDVAGNWILEVGFEDGIDFLLSHSQGYASSGDDLEDDACSRTPPSTPSIQRSRTWVEVVENALWIASALFIVYLGDRHSNFIYLLWHNDQIKRIPLYLGIVCVGMNVVVLLHTSPLVWNSGKSSEKWELSSPSSLPVITMLGIFTLFMACMVVSSYLVNGTLKPQSSKLQMVTYDHR</sequence>